<dbReference type="Proteomes" id="UP000812270">
    <property type="component" value="Unassembled WGS sequence"/>
</dbReference>
<proteinExistence type="predicted"/>
<dbReference type="RefSeq" id="WP_217792992.1">
    <property type="nucleotide sequence ID" value="NZ_JAHSPG010000014.1"/>
</dbReference>
<name>A0A9E2SDN7_9BACT</name>
<comment type="caution">
    <text evidence="1">The sequence shown here is derived from an EMBL/GenBank/DDBJ whole genome shotgun (WGS) entry which is preliminary data.</text>
</comment>
<gene>
    <name evidence="1" type="ORF">KTO63_18240</name>
</gene>
<accession>A0A9E2SDN7</accession>
<reference evidence="1" key="1">
    <citation type="submission" date="2021-06" db="EMBL/GenBank/DDBJ databases">
        <authorList>
            <person name="Huq M.A."/>
        </authorList>
    </citation>
    <scope>NUCLEOTIDE SEQUENCE</scope>
    <source>
        <strain evidence="1">MAH-26</strain>
    </source>
</reference>
<evidence type="ECO:0000313" key="2">
    <source>
        <dbReference type="Proteomes" id="UP000812270"/>
    </source>
</evidence>
<protein>
    <submittedName>
        <fullName evidence="1">Uncharacterized protein</fullName>
    </submittedName>
</protein>
<evidence type="ECO:0000313" key="1">
    <source>
        <dbReference type="EMBL" id="MBV4359114.1"/>
    </source>
</evidence>
<sequence>MILPSKHIRISESLLGLGAYLLKYLHDGPKSVDELWFKVGKQNETKKAFAYHGFDNVVLALNYLFIIGAIDINSEGLIYNAVNKTISK</sequence>
<organism evidence="1 2">
    <name type="scientific">Pinibacter aurantiacus</name>
    <dbReference type="NCBI Taxonomy" id="2851599"/>
    <lineage>
        <taxon>Bacteria</taxon>
        <taxon>Pseudomonadati</taxon>
        <taxon>Bacteroidota</taxon>
        <taxon>Chitinophagia</taxon>
        <taxon>Chitinophagales</taxon>
        <taxon>Chitinophagaceae</taxon>
        <taxon>Pinibacter</taxon>
    </lineage>
</organism>
<dbReference type="InterPro" id="IPR046897">
    <property type="entry name" value="ABC-3C_MC6"/>
</dbReference>
<dbReference type="AlphaFoldDB" id="A0A9E2SDN7"/>
<keyword evidence="2" id="KW-1185">Reference proteome</keyword>
<dbReference type="Pfam" id="PF20293">
    <property type="entry name" value="MC6"/>
    <property type="match status" value="1"/>
</dbReference>
<dbReference type="EMBL" id="JAHSPG010000014">
    <property type="protein sequence ID" value="MBV4359114.1"/>
    <property type="molecule type" value="Genomic_DNA"/>
</dbReference>